<protein>
    <recommendedName>
        <fullName evidence="4">Secreted protein</fullName>
    </recommendedName>
</protein>
<keyword evidence="3" id="KW-1185">Reference proteome</keyword>
<accession>A0ABY0G3I6</accession>
<feature type="signal peptide" evidence="1">
    <location>
        <begin position="1"/>
        <end position="19"/>
    </location>
</feature>
<keyword evidence="1" id="KW-0732">Signal</keyword>
<gene>
    <name evidence="2" type="ORF">AA0119_g8968</name>
</gene>
<sequence length="81" mass="8896">MLTATFLIALLANFQVQLPKMLPVYSMPTPTKCFAAGTSDSLHIPVHKIFCPPLLHLIAVEFAIVSCKRCIALVGEVWCKP</sequence>
<reference evidence="3" key="1">
    <citation type="journal article" date="2019" name="bioRxiv">
        <title>Genomics, evolutionary history and diagnostics of the Alternaria alternata species group including apple and Asian pear pathotypes.</title>
        <authorList>
            <person name="Armitage A.D."/>
            <person name="Cockerton H.M."/>
            <person name="Sreenivasaprasad S."/>
            <person name="Woodhall J.W."/>
            <person name="Lane C.R."/>
            <person name="Harrison R.J."/>
            <person name="Clarkson J.P."/>
        </authorList>
    </citation>
    <scope>NUCLEOTIDE SEQUENCE [LARGE SCALE GENOMIC DNA]</scope>
    <source>
        <strain evidence="3">FERA 635</strain>
    </source>
</reference>
<feature type="chain" id="PRO_5046759953" description="Secreted protein" evidence="1">
    <location>
        <begin position="20"/>
        <end position="81"/>
    </location>
</feature>
<organism evidence="2 3">
    <name type="scientific">Alternaria tenuissima</name>
    <dbReference type="NCBI Taxonomy" id="119927"/>
    <lineage>
        <taxon>Eukaryota</taxon>
        <taxon>Fungi</taxon>
        <taxon>Dikarya</taxon>
        <taxon>Ascomycota</taxon>
        <taxon>Pezizomycotina</taxon>
        <taxon>Dothideomycetes</taxon>
        <taxon>Pleosporomycetidae</taxon>
        <taxon>Pleosporales</taxon>
        <taxon>Pleosporineae</taxon>
        <taxon>Pleosporaceae</taxon>
        <taxon>Alternaria</taxon>
        <taxon>Alternaria sect. Alternaria</taxon>
        <taxon>Alternaria alternata complex</taxon>
    </lineage>
</organism>
<name>A0ABY0G3I6_9PLEO</name>
<evidence type="ECO:0000313" key="3">
    <source>
        <dbReference type="Proteomes" id="UP000293195"/>
    </source>
</evidence>
<comment type="caution">
    <text evidence="2">The sequence shown here is derived from an EMBL/GenBank/DDBJ whole genome shotgun (WGS) entry which is preliminary data.</text>
</comment>
<proteinExistence type="predicted"/>
<dbReference type="Proteomes" id="UP000293195">
    <property type="component" value="Unassembled WGS sequence"/>
</dbReference>
<evidence type="ECO:0008006" key="4">
    <source>
        <dbReference type="Google" id="ProtNLM"/>
    </source>
</evidence>
<evidence type="ECO:0000256" key="1">
    <source>
        <dbReference type="SAM" id="SignalP"/>
    </source>
</evidence>
<evidence type="ECO:0000313" key="2">
    <source>
        <dbReference type="EMBL" id="RYN94584.1"/>
    </source>
</evidence>
<dbReference type="EMBL" id="PDXF01000045">
    <property type="protein sequence ID" value="RYN94584.1"/>
    <property type="molecule type" value="Genomic_DNA"/>
</dbReference>